<dbReference type="NCBIfam" id="TIGR00756">
    <property type="entry name" value="PPR"/>
    <property type="match status" value="1"/>
</dbReference>
<dbReference type="PROSITE" id="PS51375">
    <property type="entry name" value="PPR"/>
    <property type="match status" value="2"/>
</dbReference>
<protein>
    <submittedName>
        <fullName evidence="4">Pentatricopeptide repeat-containing protein, chloroplastic</fullName>
    </submittedName>
</protein>
<keyword evidence="5" id="KW-1185">Reference proteome</keyword>
<feature type="repeat" description="PPR" evidence="2">
    <location>
        <begin position="696"/>
        <end position="730"/>
    </location>
</feature>
<gene>
    <name evidence="4" type="ORF">R9X50_00105900</name>
</gene>
<evidence type="ECO:0000256" key="3">
    <source>
        <dbReference type="SAM" id="MobiDB-lite"/>
    </source>
</evidence>
<dbReference type="Gene3D" id="1.25.40.10">
    <property type="entry name" value="Tetratricopeptide repeat domain"/>
    <property type="match status" value="2"/>
</dbReference>
<reference evidence="4 5" key="1">
    <citation type="submission" date="2023-11" db="EMBL/GenBank/DDBJ databases">
        <title>An acidophilic fungus is an integral part of prey digestion in a carnivorous sundew plant.</title>
        <authorList>
            <person name="Tsai I.J."/>
        </authorList>
    </citation>
    <scope>NUCLEOTIDE SEQUENCE [LARGE SCALE GENOMIC DNA]</scope>
    <source>
        <strain evidence="4">169a</strain>
    </source>
</reference>
<feature type="compositionally biased region" description="Basic residues" evidence="3">
    <location>
        <begin position="121"/>
        <end position="134"/>
    </location>
</feature>
<keyword evidence="1" id="KW-0677">Repeat</keyword>
<dbReference type="InterPro" id="IPR002885">
    <property type="entry name" value="PPR_rpt"/>
</dbReference>
<evidence type="ECO:0000256" key="2">
    <source>
        <dbReference type="PROSITE-ProRule" id="PRU00708"/>
    </source>
</evidence>
<feature type="region of interest" description="Disordered" evidence="3">
    <location>
        <begin position="72"/>
        <end position="144"/>
    </location>
</feature>
<proteinExistence type="predicted"/>
<sequence>MPLCSSLQRLGALNAALRLTGRPSRQHWIAQCCSRPTFYSTTVGRHHEDNASSTGRIASDYDAYLDLVFSEQEAASNQQSSNQTPRREPVKQPPSRSTSTFKTGGRNERTSQNGELYSGWKRSKPRSLALRKKSQQAAGRPNRLKVRWEAHVRSNGIRSRVTSLKTVQRPSANFSSSWNTNFSEISKQYDRLAGDDYQKPTQSLSLDPKAAEWAEILLQQMKGGVGTIHIESFARQYQKIGREVWSQATLWLLNNDKARVLDFLLATHTAPFYPPINFVEDCLQHLAEYCDHLNPSDAKDYSAKLINAFCILADRQNTERLQIRSSFVRLILPHSTHEQVSKLYGAAKVCQVKQHPYTLHHISAFFAKSGHLEQAIDALLEARAAGADMNSVAFRSNCSTLLRQSIQHPGGMRMCLRLINNLVKVGVTLTNQLCNIIMLNAVEARDFNTVFSVYHSLREQGLKPDAYTFGILLKACKVDIDNADALKNTIEDAIASGTVRDNVVVSTSILDCLAVHHAKHNPRTAYSTVINAYTELFDVAPLKQLGLDLPGPSSLLPPEPVEKPTAQLMQPSPHAINIVLAIYLQHGPANRDARQIYNNWRNLVKTGVEPLASLATTTYTSLVFLLNFIQSKSTLIHATRIVKDMQTMLPSAANVVQHPPDVQIWSVFLHGFTKHGQMKLAEQVLEYMRSKGIEPNEITWNTLLAGYAEEQDMDGLLGTLRRLDQSGIAYDRFTYSGLRRFRNKQKLKNVLAQAQFEKNMDFTADLKKSLQQRMHSVEGENNLIDHSAPVGLEDMGTTRMKSNLESKWARAFSIYGRVRLSASHNFLPPVPSPLSPRSINVYGRRSLGFMSSPDHKLTSDRNPPQTRARDDSSIPFAKRPVKKAPSTKQNELQERRRGLFLKKVRDGRDDKRFEARGEDMMRLDFVRQQRQWEAERARDAPWMAAYGPDEDENEEDLPTSSGAMQLSRLNSQTPLAEEEEEVEEVVQMEDQELEALLSFMPANGDEEMNDQELRSDHVWSDDDDYDDLFSEFMDQGNDEQVHVTQTKDYDDDMDMS</sequence>
<dbReference type="EMBL" id="CP138581">
    <property type="protein sequence ID" value="WPG98271.1"/>
    <property type="molecule type" value="Genomic_DNA"/>
</dbReference>
<feature type="region of interest" description="Disordered" evidence="3">
    <location>
        <begin position="1004"/>
        <end position="1056"/>
    </location>
</feature>
<dbReference type="Pfam" id="PF13041">
    <property type="entry name" value="PPR_2"/>
    <property type="match status" value="1"/>
</dbReference>
<feature type="region of interest" description="Disordered" evidence="3">
    <location>
        <begin position="850"/>
        <end position="898"/>
    </location>
</feature>
<dbReference type="InterPro" id="IPR011990">
    <property type="entry name" value="TPR-like_helical_dom_sf"/>
</dbReference>
<evidence type="ECO:0000256" key="1">
    <source>
        <dbReference type="ARBA" id="ARBA00022737"/>
    </source>
</evidence>
<feature type="repeat" description="PPR" evidence="2">
    <location>
        <begin position="661"/>
        <end position="695"/>
    </location>
</feature>
<evidence type="ECO:0000313" key="4">
    <source>
        <dbReference type="EMBL" id="WPG98271.1"/>
    </source>
</evidence>
<feature type="compositionally biased region" description="Basic and acidic residues" evidence="3">
    <location>
        <begin position="1039"/>
        <end position="1048"/>
    </location>
</feature>
<accession>A0AAQ3LYC2</accession>
<dbReference type="AlphaFoldDB" id="A0AAQ3LYC2"/>
<evidence type="ECO:0000313" key="5">
    <source>
        <dbReference type="Proteomes" id="UP001303373"/>
    </source>
</evidence>
<feature type="compositionally biased region" description="Low complexity" evidence="3">
    <location>
        <begin position="72"/>
        <end position="83"/>
    </location>
</feature>
<organism evidence="4 5">
    <name type="scientific">Acrodontium crateriforme</name>
    <dbReference type="NCBI Taxonomy" id="150365"/>
    <lineage>
        <taxon>Eukaryota</taxon>
        <taxon>Fungi</taxon>
        <taxon>Dikarya</taxon>
        <taxon>Ascomycota</taxon>
        <taxon>Pezizomycotina</taxon>
        <taxon>Dothideomycetes</taxon>
        <taxon>Dothideomycetidae</taxon>
        <taxon>Mycosphaerellales</taxon>
        <taxon>Teratosphaeriaceae</taxon>
        <taxon>Acrodontium</taxon>
    </lineage>
</organism>
<name>A0AAQ3LYC2_9PEZI</name>
<feature type="compositionally biased region" description="Basic and acidic residues" evidence="3">
    <location>
        <begin position="1011"/>
        <end position="1020"/>
    </location>
</feature>
<dbReference type="PANTHER" id="PTHR47941">
    <property type="entry name" value="PENTATRICOPEPTIDE REPEAT-CONTAINING PROTEIN 3, MITOCHONDRIAL"/>
    <property type="match status" value="1"/>
</dbReference>
<dbReference type="Proteomes" id="UP001303373">
    <property type="component" value="Chromosome 2"/>
</dbReference>